<evidence type="ECO:0000313" key="10">
    <source>
        <dbReference type="Proteomes" id="UP000550787"/>
    </source>
</evidence>
<dbReference type="AlphaFoldDB" id="A0A7W4FE17"/>
<accession>A0A7W4FE17</accession>
<proteinExistence type="inferred from homology"/>
<dbReference type="InterPro" id="IPR018584">
    <property type="entry name" value="GT87"/>
</dbReference>
<keyword evidence="2" id="KW-1003">Cell membrane</keyword>
<dbReference type="GO" id="GO:0016758">
    <property type="term" value="F:hexosyltransferase activity"/>
    <property type="evidence" value="ECO:0007669"/>
    <property type="project" value="InterPro"/>
</dbReference>
<feature type="transmembrane region" description="Helical" evidence="8">
    <location>
        <begin position="141"/>
        <end position="169"/>
    </location>
</feature>
<sequence>MIVLPRSSAMPEQVDRRNVMRVLTIAAAACSILPIIFIAKLMTGHEVLYPDFFGLWTFGRFVLTHDPATIYDAARLTAFQGGLGMPVATAGTYPFPYPPPILLLLAPFGALPYTVARLLWLGVSLSAYGASLAVWQWPRPLMLLLLVAPSTVVCCLVGQGGLLLASLMLGGLGLLSSRPVLAGGMLAAVAIKPQFAILVPFYLLFGRYWRALGGAAIMAAVLIVTSMAAFGIGIWHAWIMFLLHQGVSLTAGREGQLMDMMPTVTSLTRLMGGSVAQAHSAQAAAVVLAIYALWHVRGRRDVAARSCLPIGTFLATPYAFHYDLPVVTGSILLVISSRIKAGQRFRAGELPVLLGCVVIPVLLVGHSPVGSACLLVLLGLALMLTANQAAFRGEIDK</sequence>
<keyword evidence="6 8" id="KW-0472">Membrane</keyword>
<dbReference type="OMA" id="LCYAYAV"/>
<evidence type="ECO:0000256" key="2">
    <source>
        <dbReference type="ARBA" id="ARBA00022475"/>
    </source>
</evidence>
<evidence type="ECO:0000256" key="5">
    <source>
        <dbReference type="ARBA" id="ARBA00022989"/>
    </source>
</evidence>
<comment type="caution">
    <text evidence="9">The sequence shown here is derived from an EMBL/GenBank/DDBJ whole genome shotgun (WGS) entry which is preliminary data.</text>
</comment>
<feature type="transmembrane region" description="Helical" evidence="8">
    <location>
        <begin position="369"/>
        <end position="391"/>
    </location>
</feature>
<feature type="transmembrane region" description="Helical" evidence="8">
    <location>
        <begin position="101"/>
        <end position="120"/>
    </location>
</feature>
<evidence type="ECO:0000256" key="4">
    <source>
        <dbReference type="ARBA" id="ARBA00022692"/>
    </source>
</evidence>
<feature type="transmembrane region" description="Helical" evidence="8">
    <location>
        <begin position="217"/>
        <end position="239"/>
    </location>
</feature>
<feature type="transmembrane region" description="Helical" evidence="8">
    <location>
        <begin position="276"/>
        <end position="296"/>
    </location>
</feature>
<evidence type="ECO:0000313" key="9">
    <source>
        <dbReference type="EMBL" id="MBB2156025.1"/>
    </source>
</evidence>
<comment type="similarity">
    <text evidence="7">Belongs to the glycosyltransferase 87 family.</text>
</comment>
<dbReference type="Proteomes" id="UP000550787">
    <property type="component" value="Unassembled WGS sequence"/>
</dbReference>
<keyword evidence="4 8" id="KW-0812">Transmembrane</keyword>
<feature type="transmembrane region" description="Helical" evidence="8">
    <location>
        <begin position="21"/>
        <end position="42"/>
    </location>
</feature>
<dbReference type="Pfam" id="PF09594">
    <property type="entry name" value="GT87"/>
    <property type="match status" value="1"/>
</dbReference>
<reference evidence="9 10" key="1">
    <citation type="submission" date="2020-04" db="EMBL/GenBank/DDBJ databases">
        <title>Description of novel Gluconacetobacter.</title>
        <authorList>
            <person name="Sombolestani A."/>
        </authorList>
    </citation>
    <scope>NUCLEOTIDE SEQUENCE [LARGE SCALE GENOMIC DNA]</scope>
    <source>
        <strain evidence="9 10">LMG 7603</strain>
    </source>
</reference>
<dbReference type="EMBL" id="JABEQG010000009">
    <property type="protein sequence ID" value="MBB2156025.1"/>
    <property type="molecule type" value="Genomic_DNA"/>
</dbReference>
<evidence type="ECO:0000256" key="7">
    <source>
        <dbReference type="ARBA" id="ARBA00024033"/>
    </source>
</evidence>
<evidence type="ECO:0000256" key="6">
    <source>
        <dbReference type="ARBA" id="ARBA00023136"/>
    </source>
</evidence>
<feature type="transmembrane region" description="Helical" evidence="8">
    <location>
        <begin position="181"/>
        <end position="205"/>
    </location>
</feature>
<feature type="transmembrane region" description="Helical" evidence="8">
    <location>
        <begin position="345"/>
        <end position="363"/>
    </location>
</feature>
<gene>
    <name evidence="9" type="ORF">HLH33_06840</name>
</gene>
<evidence type="ECO:0000256" key="3">
    <source>
        <dbReference type="ARBA" id="ARBA00022679"/>
    </source>
</evidence>
<dbReference type="GO" id="GO:0005886">
    <property type="term" value="C:plasma membrane"/>
    <property type="evidence" value="ECO:0007669"/>
    <property type="project" value="UniProtKB-SubCell"/>
</dbReference>
<organism evidence="9 10">
    <name type="scientific">Gluconacetobacter diazotrophicus</name>
    <name type="common">Acetobacter diazotrophicus</name>
    <dbReference type="NCBI Taxonomy" id="33996"/>
    <lineage>
        <taxon>Bacteria</taxon>
        <taxon>Pseudomonadati</taxon>
        <taxon>Pseudomonadota</taxon>
        <taxon>Alphaproteobacteria</taxon>
        <taxon>Acetobacterales</taxon>
        <taxon>Acetobacteraceae</taxon>
        <taxon>Gluconacetobacter</taxon>
    </lineage>
</organism>
<keyword evidence="5 8" id="KW-1133">Transmembrane helix</keyword>
<protein>
    <submittedName>
        <fullName evidence="9">DUF2029 domain-containing protein</fullName>
    </submittedName>
</protein>
<name>A0A7W4FE17_GLUDI</name>
<keyword evidence="3" id="KW-0808">Transferase</keyword>
<evidence type="ECO:0000256" key="1">
    <source>
        <dbReference type="ARBA" id="ARBA00004651"/>
    </source>
</evidence>
<comment type="subcellular location">
    <subcellularLocation>
        <location evidence="1">Cell membrane</location>
        <topology evidence="1">Multi-pass membrane protein</topology>
    </subcellularLocation>
</comment>
<evidence type="ECO:0000256" key="8">
    <source>
        <dbReference type="SAM" id="Phobius"/>
    </source>
</evidence>